<gene>
    <name evidence="1" type="ORF">KSB_76580</name>
</gene>
<organism evidence="1 2">
    <name type="scientific">Ktedonobacter robiniae</name>
    <dbReference type="NCBI Taxonomy" id="2778365"/>
    <lineage>
        <taxon>Bacteria</taxon>
        <taxon>Bacillati</taxon>
        <taxon>Chloroflexota</taxon>
        <taxon>Ktedonobacteria</taxon>
        <taxon>Ktedonobacterales</taxon>
        <taxon>Ktedonobacteraceae</taxon>
        <taxon>Ktedonobacter</taxon>
    </lineage>
</organism>
<dbReference type="Proteomes" id="UP000654345">
    <property type="component" value="Unassembled WGS sequence"/>
</dbReference>
<evidence type="ECO:0000313" key="1">
    <source>
        <dbReference type="EMBL" id="GHO59183.1"/>
    </source>
</evidence>
<proteinExistence type="predicted"/>
<dbReference type="EMBL" id="BNJG01000003">
    <property type="protein sequence ID" value="GHO59183.1"/>
    <property type="molecule type" value="Genomic_DNA"/>
</dbReference>
<comment type="caution">
    <text evidence="1">The sequence shown here is derived from an EMBL/GenBank/DDBJ whole genome shotgun (WGS) entry which is preliminary data.</text>
</comment>
<accession>A0ABQ3V2H5</accession>
<sequence>MRLVRKEEKITAIFTLPWEVAYLVDQEEQWVPLFTAGGIKHIGEIHTKTYEVHLVPGELIIDRQVVVLGPPQHRHIESADIEV</sequence>
<name>A0ABQ3V2H5_9CHLR</name>
<evidence type="ECO:0000313" key="2">
    <source>
        <dbReference type="Proteomes" id="UP000654345"/>
    </source>
</evidence>
<protein>
    <submittedName>
        <fullName evidence="1">Uncharacterized protein</fullName>
    </submittedName>
</protein>
<dbReference type="RefSeq" id="WP_201375390.1">
    <property type="nucleotide sequence ID" value="NZ_BNJG01000003.1"/>
</dbReference>
<keyword evidence="2" id="KW-1185">Reference proteome</keyword>
<reference evidence="1 2" key="1">
    <citation type="journal article" date="2021" name="Int. J. Syst. Evol. Microbiol.">
        <title>Reticulibacter mediterranei gen. nov., sp. nov., within the new family Reticulibacteraceae fam. nov., and Ktedonospora formicarum gen. nov., sp. nov., Ktedonobacter robiniae sp. nov., Dictyobacter formicarum sp. nov. and Dictyobacter arantiisoli sp. nov., belonging to the class Ktedonobacteria.</title>
        <authorList>
            <person name="Yabe S."/>
            <person name="Zheng Y."/>
            <person name="Wang C.M."/>
            <person name="Sakai Y."/>
            <person name="Abe K."/>
            <person name="Yokota A."/>
            <person name="Donadio S."/>
            <person name="Cavaletti L."/>
            <person name="Monciardini P."/>
        </authorList>
    </citation>
    <scope>NUCLEOTIDE SEQUENCE [LARGE SCALE GENOMIC DNA]</scope>
    <source>
        <strain evidence="1 2">SOSP1-30</strain>
    </source>
</reference>